<evidence type="ECO:0000259" key="2">
    <source>
        <dbReference type="Pfam" id="PF13581"/>
    </source>
</evidence>
<dbReference type="SUPFAM" id="SSF55874">
    <property type="entry name" value="ATPase domain of HSP90 chaperone/DNA topoisomerase II/histidine kinase"/>
    <property type="match status" value="1"/>
</dbReference>
<evidence type="ECO:0000313" key="3">
    <source>
        <dbReference type="EMBL" id="NYD43583.1"/>
    </source>
</evidence>
<dbReference type="AlphaFoldDB" id="A0A7Y9JCM6"/>
<evidence type="ECO:0000313" key="4">
    <source>
        <dbReference type="Proteomes" id="UP000535511"/>
    </source>
</evidence>
<dbReference type="CDD" id="cd16936">
    <property type="entry name" value="HATPase_RsbW-like"/>
    <property type="match status" value="1"/>
</dbReference>
<dbReference type="Gene3D" id="3.30.565.10">
    <property type="entry name" value="Histidine kinase-like ATPase, C-terminal domain"/>
    <property type="match status" value="1"/>
</dbReference>
<dbReference type="InterPro" id="IPR036890">
    <property type="entry name" value="HATPase_C_sf"/>
</dbReference>
<sequence length="142" mass="15035">MTEGSRPAPSTRPAAHSEVHELPFGSGANAAARALLAAFAERQRLGQRVRQDAVLVLGELVANGVDHGRPDSQDGLEVSWHLDGVSLRLSVYDGGGTSVPHVVAPDPYAPRGRGLAMVAALSSSWWFEDTRGTRVTAVLDVE</sequence>
<dbReference type="PANTHER" id="PTHR35526:SF3">
    <property type="entry name" value="ANTI-SIGMA-F FACTOR RSBW"/>
    <property type="match status" value="1"/>
</dbReference>
<keyword evidence="1" id="KW-0723">Serine/threonine-protein kinase</keyword>
<evidence type="ECO:0000256" key="1">
    <source>
        <dbReference type="ARBA" id="ARBA00022527"/>
    </source>
</evidence>
<comment type="caution">
    <text evidence="3">The sequence shown here is derived from an EMBL/GenBank/DDBJ whole genome shotgun (WGS) entry which is preliminary data.</text>
</comment>
<dbReference type="Proteomes" id="UP000535511">
    <property type="component" value="Unassembled WGS sequence"/>
</dbReference>
<reference evidence="3 4" key="1">
    <citation type="submission" date="2020-07" db="EMBL/GenBank/DDBJ databases">
        <title>Sequencing the genomes of 1000 actinobacteria strains.</title>
        <authorList>
            <person name="Klenk H.-P."/>
        </authorList>
    </citation>
    <scope>NUCLEOTIDE SEQUENCE [LARGE SCALE GENOMIC DNA]</scope>
    <source>
        <strain evidence="3 4">DSM 21350</strain>
    </source>
</reference>
<name>A0A7Y9JCM6_9ACTN</name>
<dbReference type="PANTHER" id="PTHR35526">
    <property type="entry name" value="ANTI-SIGMA-F FACTOR RSBW-RELATED"/>
    <property type="match status" value="1"/>
</dbReference>
<proteinExistence type="predicted"/>
<keyword evidence="1" id="KW-0418">Kinase</keyword>
<dbReference type="InterPro" id="IPR003594">
    <property type="entry name" value="HATPase_dom"/>
</dbReference>
<dbReference type="InterPro" id="IPR050267">
    <property type="entry name" value="Anti-sigma-factor_SerPK"/>
</dbReference>
<feature type="domain" description="Histidine kinase/HSP90-like ATPase" evidence="2">
    <location>
        <begin position="30"/>
        <end position="137"/>
    </location>
</feature>
<dbReference type="GO" id="GO:0004674">
    <property type="term" value="F:protein serine/threonine kinase activity"/>
    <property type="evidence" value="ECO:0007669"/>
    <property type="project" value="UniProtKB-KW"/>
</dbReference>
<organism evidence="3 4">
    <name type="scientific">Nocardioides panaciterrulae</name>
    <dbReference type="NCBI Taxonomy" id="661492"/>
    <lineage>
        <taxon>Bacteria</taxon>
        <taxon>Bacillati</taxon>
        <taxon>Actinomycetota</taxon>
        <taxon>Actinomycetes</taxon>
        <taxon>Propionibacteriales</taxon>
        <taxon>Nocardioidaceae</taxon>
        <taxon>Nocardioides</taxon>
    </lineage>
</organism>
<dbReference type="RefSeq" id="WP_179665086.1">
    <property type="nucleotide sequence ID" value="NZ_JACCBG010000001.1"/>
</dbReference>
<accession>A0A7Y9JCM6</accession>
<keyword evidence="4" id="KW-1185">Reference proteome</keyword>
<keyword evidence="1" id="KW-0808">Transferase</keyword>
<dbReference type="Pfam" id="PF13581">
    <property type="entry name" value="HATPase_c_2"/>
    <property type="match status" value="1"/>
</dbReference>
<dbReference type="EMBL" id="JACCBG010000001">
    <property type="protein sequence ID" value="NYD43583.1"/>
    <property type="molecule type" value="Genomic_DNA"/>
</dbReference>
<protein>
    <submittedName>
        <fullName evidence="3">Anti-sigma regulatory factor (Ser/Thr protein kinase)</fullName>
    </submittedName>
</protein>
<gene>
    <name evidence="3" type="ORF">BJZ21_003666</name>
</gene>